<feature type="transmembrane region" description="Helical" evidence="1">
    <location>
        <begin position="45"/>
        <end position="72"/>
    </location>
</feature>
<evidence type="ECO:0008006" key="4">
    <source>
        <dbReference type="Google" id="ProtNLM"/>
    </source>
</evidence>
<proteinExistence type="predicted"/>
<reference evidence="2 3" key="1">
    <citation type="submission" date="2024-01" db="EMBL/GenBank/DDBJ databases">
        <title>Niabella digestum sp. nov., isolated from waste digestion system.</title>
        <authorList>
            <person name="Zhang L."/>
        </authorList>
    </citation>
    <scope>NUCLEOTIDE SEQUENCE [LARGE SCALE GENOMIC DNA]</scope>
    <source>
        <strain evidence="2 3">A18</strain>
    </source>
</reference>
<protein>
    <recommendedName>
        <fullName evidence="4">Sodium:solute symporter</fullName>
    </recommendedName>
</protein>
<organism evidence="2 3">
    <name type="scientific">Niabella digestorum</name>
    <dbReference type="NCBI Taxonomy" id="3117701"/>
    <lineage>
        <taxon>Bacteria</taxon>
        <taxon>Pseudomonadati</taxon>
        <taxon>Bacteroidota</taxon>
        <taxon>Chitinophagia</taxon>
        <taxon>Chitinophagales</taxon>
        <taxon>Chitinophagaceae</taxon>
        <taxon>Niabella</taxon>
    </lineage>
</organism>
<dbReference type="EMBL" id="JAZGLY010000009">
    <property type="protein sequence ID" value="MEE6188224.1"/>
    <property type="molecule type" value="Genomic_DNA"/>
</dbReference>
<feature type="transmembrane region" description="Helical" evidence="1">
    <location>
        <begin position="6"/>
        <end position="25"/>
    </location>
</feature>
<evidence type="ECO:0000256" key="1">
    <source>
        <dbReference type="SAM" id="Phobius"/>
    </source>
</evidence>
<accession>A0ABU7RJN6</accession>
<dbReference type="InterPro" id="IPR001734">
    <property type="entry name" value="Na/solute_symporter"/>
</dbReference>
<name>A0ABU7RJN6_9BACT</name>
<dbReference type="RefSeq" id="WP_330975630.1">
    <property type="nucleotide sequence ID" value="NZ_JAZGLY010000009.1"/>
</dbReference>
<dbReference type="Proteomes" id="UP001357452">
    <property type="component" value="Unassembled WGS sequence"/>
</dbReference>
<keyword evidence="1" id="KW-0812">Transmembrane</keyword>
<keyword evidence="1" id="KW-0472">Membrane</keyword>
<keyword evidence="3" id="KW-1185">Reference proteome</keyword>
<evidence type="ECO:0000313" key="2">
    <source>
        <dbReference type="EMBL" id="MEE6188224.1"/>
    </source>
</evidence>
<comment type="caution">
    <text evidence="2">The sequence shown here is derived from an EMBL/GenBank/DDBJ whole genome shotgun (WGS) entry which is preliminary data.</text>
</comment>
<sequence>MNLSPLDILIILVYIIGIISLGFYISRKASKDLQSYFLGSNSMKWYYLGLSNASGMFDISGTMWTVSILFIYGLKSAWIP</sequence>
<gene>
    <name evidence="2" type="ORF">V2H41_13170</name>
</gene>
<keyword evidence="1" id="KW-1133">Transmembrane helix</keyword>
<evidence type="ECO:0000313" key="3">
    <source>
        <dbReference type="Proteomes" id="UP001357452"/>
    </source>
</evidence>
<dbReference type="PROSITE" id="PS50283">
    <property type="entry name" value="NA_SOLUT_SYMP_3"/>
    <property type="match status" value="1"/>
</dbReference>